<keyword evidence="3" id="KW-1185">Reference proteome</keyword>
<dbReference type="Proteomes" id="UP000199077">
    <property type="component" value="Chromosome I"/>
</dbReference>
<dbReference type="Gene3D" id="3.40.50.2300">
    <property type="match status" value="1"/>
</dbReference>
<protein>
    <submittedName>
        <fullName evidence="2">Low molecular weight phosphotyrosine protein phosphatase</fullName>
    </submittedName>
</protein>
<evidence type="ECO:0000313" key="3">
    <source>
        <dbReference type="Proteomes" id="UP000199077"/>
    </source>
</evidence>
<organism evidence="2 3">
    <name type="scientific">Pedococcus dokdonensis</name>
    <dbReference type="NCBI Taxonomy" id="443156"/>
    <lineage>
        <taxon>Bacteria</taxon>
        <taxon>Bacillati</taxon>
        <taxon>Actinomycetota</taxon>
        <taxon>Actinomycetes</taxon>
        <taxon>Micrococcales</taxon>
        <taxon>Intrasporangiaceae</taxon>
        <taxon>Pedococcus</taxon>
    </lineage>
</organism>
<dbReference type="InterPro" id="IPR023485">
    <property type="entry name" value="Ptyr_pPase"/>
</dbReference>
<dbReference type="OrthoDB" id="9784339at2"/>
<reference evidence="3" key="1">
    <citation type="submission" date="2016-10" db="EMBL/GenBank/DDBJ databases">
        <authorList>
            <person name="Varghese N."/>
            <person name="Submissions S."/>
        </authorList>
    </citation>
    <scope>NUCLEOTIDE SEQUENCE [LARGE SCALE GENOMIC DNA]</scope>
    <source>
        <strain evidence="3">DSM 22329</strain>
    </source>
</reference>
<gene>
    <name evidence="2" type="ORF">SAMN04489867_2246</name>
</gene>
<accession>A0A1H0S9Q0</accession>
<proteinExistence type="predicted"/>
<dbReference type="InterPro" id="IPR036196">
    <property type="entry name" value="Ptyr_pPase_sf"/>
</dbReference>
<feature type="domain" description="Phosphotyrosine protein phosphatase I" evidence="1">
    <location>
        <begin position="3"/>
        <end position="121"/>
    </location>
</feature>
<dbReference type="STRING" id="443156.SAMN04489867_2246"/>
<name>A0A1H0S9Q0_9MICO</name>
<dbReference type="RefSeq" id="WP_091785323.1">
    <property type="nucleotide sequence ID" value="NZ_LT629711.1"/>
</dbReference>
<dbReference type="AlphaFoldDB" id="A0A1H0S9Q0"/>
<dbReference type="Pfam" id="PF01451">
    <property type="entry name" value="LMWPc"/>
    <property type="match status" value="1"/>
</dbReference>
<sequence length="224" mass="24005">METTVLVLCANDRCLAPAAAAVLRSALQAHGEWHVQVVSAGLRVEVGAGWCPEMSEQLTKDHDLILRPHRAQQVTAELVRAADLVLVSERKYRGTARLLDAGSAAHTFTLVEAALLATAALQRAAGEPPPLAEDPAPAGAGRLGTRERLMWLLEEMDAMRGLVAVPEEPHGWRTRFSRSEVVGLDILDPDSERGSHRKAGPAMRQALDSFASSLADASPRTVSA</sequence>
<evidence type="ECO:0000313" key="2">
    <source>
        <dbReference type="EMBL" id="SDP37938.1"/>
    </source>
</evidence>
<dbReference type="SMART" id="SM00226">
    <property type="entry name" value="LMWPc"/>
    <property type="match status" value="1"/>
</dbReference>
<dbReference type="SUPFAM" id="SSF52788">
    <property type="entry name" value="Phosphotyrosine protein phosphatases I"/>
    <property type="match status" value="1"/>
</dbReference>
<evidence type="ECO:0000259" key="1">
    <source>
        <dbReference type="SMART" id="SM00226"/>
    </source>
</evidence>
<dbReference type="EMBL" id="LT629711">
    <property type="protein sequence ID" value="SDP37938.1"/>
    <property type="molecule type" value="Genomic_DNA"/>
</dbReference>